<comment type="subcellular location">
    <subcellularLocation>
        <location evidence="1">Membrane</location>
        <topology evidence="1">Multi-pass membrane protein</topology>
    </subcellularLocation>
</comment>
<proteinExistence type="predicted"/>
<feature type="transmembrane region" description="Helical" evidence="5">
    <location>
        <begin position="97"/>
        <end position="120"/>
    </location>
</feature>
<evidence type="ECO:0000256" key="3">
    <source>
        <dbReference type="ARBA" id="ARBA00022989"/>
    </source>
</evidence>
<evidence type="ECO:0000313" key="7">
    <source>
        <dbReference type="EMBL" id="NMD48779.1"/>
    </source>
</evidence>
<dbReference type="GO" id="GO:0016020">
    <property type="term" value="C:membrane"/>
    <property type="evidence" value="ECO:0007669"/>
    <property type="project" value="UniProtKB-SubCell"/>
</dbReference>
<dbReference type="GO" id="GO:0140359">
    <property type="term" value="F:ABC-type transporter activity"/>
    <property type="evidence" value="ECO:0007669"/>
    <property type="project" value="InterPro"/>
</dbReference>
<dbReference type="Pfam" id="PF12698">
    <property type="entry name" value="ABC2_membrane_3"/>
    <property type="match status" value="1"/>
</dbReference>
<feature type="domain" description="ABC-2 type transporter transmembrane" evidence="6">
    <location>
        <begin position="53"/>
        <end position="228"/>
    </location>
</feature>
<evidence type="ECO:0000256" key="2">
    <source>
        <dbReference type="ARBA" id="ARBA00022692"/>
    </source>
</evidence>
<feature type="transmembrane region" description="Helical" evidence="5">
    <location>
        <begin position="156"/>
        <end position="175"/>
    </location>
</feature>
<keyword evidence="2 5" id="KW-0812">Transmembrane</keyword>
<dbReference type="AlphaFoldDB" id="A0A7X9LDF0"/>
<evidence type="ECO:0000256" key="1">
    <source>
        <dbReference type="ARBA" id="ARBA00004141"/>
    </source>
</evidence>
<evidence type="ECO:0000256" key="4">
    <source>
        <dbReference type="ARBA" id="ARBA00023136"/>
    </source>
</evidence>
<feature type="transmembrane region" description="Helical" evidence="5">
    <location>
        <begin position="209"/>
        <end position="231"/>
    </location>
</feature>
<evidence type="ECO:0000256" key="5">
    <source>
        <dbReference type="SAM" id="Phobius"/>
    </source>
</evidence>
<dbReference type="InterPro" id="IPR013525">
    <property type="entry name" value="ABC2_TM"/>
</dbReference>
<feature type="transmembrane region" description="Helical" evidence="5">
    <location>
        <begin position="132"/>
        <end position="151"/>
    </location>
</feature>
<reference evidence="7 8" key="1">
    <citation type="submission" date="2020-04" db="EMBL/GenBank/DDBJ databases">
        <title>MicrobeNet Type strains.</title>
        <authorList>
            <person name="Nicholson A.C."/>
        </authorList>
    </citation>
    <scope>NUCLEOTIDE SEQUENCE [LARGE SCALE GENOMIC DNA]</scope>
    <source>
        <strain evidence="7 8">DSM 22768</strain>
    </source>
</reference>
<comment type="caution">
    <text evidence="7">The sequence shown here is derived from an EMBL/GenBank/DDBJ whole genome shotgun (WGS) entry which is preliminary data.</text>
</comment>
<evidence type="ECO:0000313" key="8">
    <source>
        <dbReference type="Proteomes" id="UP000532121"/>
    </source>
</evidence>
<name>A0A7X9LDF0_STRRT</name>
<dbReference type="RefSeq" id="WP_193523222.1">
    <property type="nucleotide sequence ID" value="NZ_JABASA010000005.1"/>
</dbReference>
<organism evidence="7 8">
    <name type="scientific">Streptococcus ratti</name>
    <dbReference type="NCBI Taxonomy" id="1341"/>
    <lineage>
        <taxon>Bacteria</taxon>
        <taxon>Bacillati</taxon>
        <taxon>Bacillota</taxon>
        <taxon>Bacilli</taxon>
        <taxon>Lactobacillales</taxon>
        <taxon>Streptococcaceae</taxon>
        <taxon>Streptococcus</taxon>
    </lineage>
</organism>
<dbReference type="Proteomes" id="UP000532121">
    <property type="component" value="Unassembled WGS sequence"/>
</dbReference>
<evidence type="ECO:0000259" key="6">
    <source>
        <dbReference type="Pfam" id="PF12698"/>
    </source>
</evidence>
<feature type="transmembrane region" description="Helical" evidence="5">
    <location>
        <begin position="21"/>
        <end position="39"/>
    </location>
</feature>
<gene>
    <name evidence="7" type="ORF">HHO37_03600</name>
</gene>
<sequence>MFRQFMALLWLRCQIILSNKSVLLQVLMPAALIYLYRFMIDSQSGPKDQMALVYLMICLPFAIVLAVGSPILTILAEEKEKSNLKTLLLSGVNTSEYLLSTLAAPAVLSAIYLIIAPLILDVPIDHLPNYCIIGSATALAIVLLYLLLGLLVKSQVMAQVVTVPTMLITAFLPMLSSMDKTVAKVTDYSFMGLFTKFFTKWEDFSWHRAILQTSSLIVWILVLLVLIVLAARQQKKS</sequence>
<keyword evidence="3 5" id="KW-1133">Transmembrane helix</keyword>
<dbReference type="EMBL" id="JABASA010000005">
    <property type="protein sequence ID" value="NMD48779.1"/>
    <property type="molecule type" value="Genomic_DNA"/>
</dbReference>
<feature type="transmembrane region" description="Helical" evidence="5">
    <location>
        <begin position="51"/>
        <end position="76"/>
    </location>
</feature>
<protein>
    <submittedName>
        <fullName evidence="7">ABC transporter permease</fullName>
    </submittedName>
</protein>
<keyword evidence="4 5" id="KW-0472">Membrane</keyword>
<accession>A0A7X9LDF0</accession>